<dbReference type="PRINTS" id="PR00385">
    <property type="entry name" value="P450"/>
</dbReference>
<dbReference type="InterPro" id="IPR036396">
    <property type="entry name" value="Cyt_P450_sf"/>
</dbReference>
<comment type="similarity">
    <text evidence="3 10">Belongs to the cytochrome P450 family.</text>
</comment>
<dbReference type="GO" id="GO:0005506">
    <property type="term" value="F:iron ion binding"/>
    <property type="evidence" value="ECO:0007669"/>
    <property type="project" value="InterPro"/>
</dbReference>
<dbReference type="OMA" id="SHACHAR"/>
<organism evidence="11 12">
    <name type="scientific">Coniophora puteana (strain RWD-64-598)</name>
    <name type="common">Brown rot fungus</name>
    <dbReference type="NCBI Taxonomy" id="741705"/>
    <lineage>
        <taxon>Eukaryota</taxon>
        <taxon>Fungi</taxon>
        <taxon>Dikarya</taxon>
        <taxon>Basidiomycota</taxon>
        <taxon>Agaricomycotina</taxon>
        <taxon>Agaricomycetes</taxon>
        <taxon>Agaricomycetidae</taxon>
        <taxon>Boletales</taxon>
        <taxon>Coniophorineae</taxon>
        <taxon>Coniophoraceae</taxon>
        <taxon>Coniophora</taxon>
    </lineage>
</organism>
<evidence type="ECO:0000256" key="2">
    <source>
        <dbReference type="ARBA" id="ARBA00005179"/>
    </source>
</evidence>
<accession>A0A5M3N3K6</accession>
<dbReference type="InterPro" id="IPR002401">
    <property type="entry name" value="Cyt_P450_E_grp-I"/>
</dbReference>
<dbReference type="GeneID" id="19211638"/>
<evidence type="ECO:0000256" key="1">
    <source>
        <dbReference type="ARBA" id="ARBA00001971"/>
    </source>
</evidence>
<dbReference type="Gene3D" id="1.10.630.10">
    <property type="entry name" value="Cytochrome P450"/>
    <property type="match status" value="1"/>
</dbReference>
<evidence type="ECO:0000256" key="3">
    <source>
        <dbReference type="ARBA" id="ARBA00010617"/>
    </source>
</evidence>
<protein>
    <submittedName>
        <fullName evidence="11">Cytochrome P450</fullName>
    </submittedName>
</protein>
<dbReference type="CDD" id="cd11065">
    <property type="entry name" value="CYP64-like"/>
    <property type="match status" value="1"/>
</dbReference>
<name>A0A5M3N3K6_CONPW</name>
<dbReference type="PROSITE" id="PS00086">
    <property type="entry name" value="CYTOCHROME_P450"/>
    <property type="match status" value="1"/>
</dbReference>
<dbReference type="InterPro" id="IPR050364">
    <property type="entry name" value="Cytochrome_P450_fung"/>
</dbReference>
<evidence type="ECO:0000256" key="10">
    <source>
        <dbReference type="RuleBase" id="RU000461"/>
    </source>
</evidence>
<dbReference type="GO" id="GO:0004497">
    <property type="term" value="F:monooxygenase activity"/>
    <property type="evidence" value="ECO:0007669"/>
    <property type="project" value="UniProtKB-KW"/>
</dbReference>
<dbReference type="InterPro" id="IPR017972">
    <property type="entry name" value="Cyt_P450_CS"/>
</dbReference>
<proteinExistence type="inferred from homology"/>
<dbReference type="PANTHER" id="PTHR46300">
    <property type="entry name" value="P450, PUTATIVE (EUROFUNG)-RELATED-RELATED"/>
    <property type="match status" value="1"/>
</dbReference>
<dbReference type="Proteomes" id="UP000053558">
    <property type="component" value="Unassembled WGS sequence"/>
</dbReference>
<feature type="binding site" description="axial binding residue" evidence="9">
    <location>
        <position position="458"/>
    </location>
    <ligand>
        <name>heme</name>
        <dbReference type="ChEBI" id="CHEBI:30413"/>
    </ligand>
    <ligandPart>
        <name>Fe</name>
        <dbReference type="ChEBI" id="CHEBI:18248"/>
    </ligandPart>
</feature>
<dbReference type="PANTHER" id="PTHR46300:SF1">
    <property type="entry name" value="P450, PUTATIVE (EUROFUNG)-RELATED"/>
    <property type="match status" value="1"/>
</dbReference>
<dbReference type="PRINTS" id="PR00463">
    <property type="entry name" value="EP450I"/>
</dbReference>
<keyword evidence="8 10" id="KW-0503">Monooxygenase</keyword>
<keyword evidence="12" id="KW-1185">Reference proteome</keyword>
<dbReference type="SUPFAM" id="SSF48264">
    <property type="entry name" value="Cytochrome P450"/>
    <property type="match status" value="1"/>
</dbReference>
<dbReference type="RefSeq" id="XP_007762912.1">
    <property type="nucleotide sequence ID" value="XM_007764722.1"/>
</dbReference>
<keyword evidence="4 9" id="KW-0349">Heme</keyword>
<keyword evidence="6 10" id="KW-0560">Oxidoreductase</keyword>
<comment type="pathway">
    <text evidence="2">Secondary metabolite biosynthesis.</text>
</comment>
<evidence type="ECO:0000256" key="4">
    <source>
        <dbReference type="ARBA" id="ARBA00022617"/>
    </source>
</evidence>
<keyword evidence="5 9" id="KW-0479">Metal-binding</keyword>
<evidence type="ECO:0000256" key="7">
    <source>
        <dbReference type="ARBA" id="ARBA00023004"/>
    </source>
</evidence>
<dbReference type="Pfam" id="PF00067">
    <property type="entry name" value="p450"/>
    <property type="match status" value="1"/>
</dbReference>
<dbReference type="GO" id="GO:0016705">
    <property type="term" value="F:oxidoreductase activity, acting on paired donors, with incorporation or reduction of molecular oxygen"/>
    <property type="evidence" value="ECO:0007669"/>
    <property type="project" value="InterPro"/>
</dbReference>
<evidence type="ECO:0000256" key="9">
    <source>
        <dbReference type="PIRSR" id="PIRSR602401-1"/>
    </source>
</evidence>
<comment type="caution">
    <text evidence="11">The sequence shown here is derived from an EMBL/GenBank/DDBJ whole genome shotgun (WGS) entry which is preliminary data.</text>
</comment>
<dbReference type="InterPro" id="IPR001128">
    <property type="entry name" value="Cyt_P450"/>
</dbReference>
<dbReference type="KEGG" id="cput:CONPUDRAFT_94178"/>
<gene>
    <name evidence="11" type="ORF">CONPUDRAFT_94178</name>
</gene>
<dbReference type="EMBL" id="JH711573">
    <property type="protein sequence ID" value="EIW85926.1"/>
    <property type="molecule type" value="Genomic_DNA"/>
</dbReference>
<evidence type="ECO:0000256" key="8">
    <source>
        <dbReference type="ARBA" id="ARBA00023033"/>
    </source>
</evidence>
<dbReference type="OrthoDB" id="2789670at2759"/>
<evidence type="ECO:0000256" key="6">
    <source>
        <dbReference type="ARBA" id="ARBA00023002"/>
    </source>
</evidence>
<reference evidence="12" key="1">
    <citation type="journal article" date="2012" name="Science">
        <title>The Paleozoic origin of enzymatic lignin decomposition reconstructed from 31 fungal genomes.</title>
        <authorList>
            <person name="Floudas D."/>
            <person name="Binder M."/>
            <person name="Riley R."/>
            <person name="Barry K."/>
            <person name="Blanchette R.A."/>
            <person name="Henrissat B."/>
            <person name="Martinez A.T."/>
            <person name="Otillar R."/>
            <person name="Spatafora J.W."/>
            <person name="Yadav J.S."/>
            <person name="Aerts A."/>
            <person name="Benoit I."/>
            <person name="Boyd A."/>
            <person name="Carlson A."/>
            <person name="Copeland A."/>
            <person name="Coutinho P.M."/>
            <person name="de Vries R.P."/>
            <person name="Ferreira P."/>
            <person name="Findley K."/>
            <person name="Foster B."/>
            <person name="Gaskell J."/>
            <person name="Glotzer D."/>
            <person name="Gorecki P."/>
            <person name="Heitman J."/>
            <person name="Hesse C."/>
            <person name="Hori C."/>
            <person name="Igarashi K."/>
            <person name="Jurgens J.A."/>
            <person name="Kallen N."/>
            <person name="Kersten P."/>
            <person name="Kohler A."/>
            <person name="Kuees U."/>
            <person name="Kumar T.K.A."/>
            <person name="Kuo A."/>
            <person name="LaButti K."/>
            <person name="Larrondo L.F."/>
            <person name="Lindquist E."/>
            <person name="Ling A."/>
            <person name="Lombard V."/>
            <person name="Lucas S."/>
            <person name="Lundell T."/>
            <person name="Martin R."/>
            <person name="McLaughlin D.J."/>
            <person name="Morgenstern I."/>
            <person name="Morin E."/>
            <person name="Murat C."/>
            <person name="Nagy L.G."/>
            <person name="Nolan M."/>
            <person name="Ohm R.A."/>
            <person name="Patyshakuliyeva A."/>
            <person name="Rokas A."/>
            <person name="Ruiz-Duenas F.J."/>
            <person name="Sabat G."/>
            <person name="Salamov A."/>
            <person name="Samejima M."/>
            <person name="Schmutz J."/>
            <person name="Slot J.C."/>
            <person name="St John F."/>
            <person name="Stenlid J."/>
            <person name="Sun H."/>
            <person name="Sun S."/>
            <person name="Syed K."/>
            <person name="Tsang A."/>
            <person name="Wiebenga A."/>
            <person name="Young D."/>
            <person name="Pisabarro A."/>
            <person name="Eastwood D.C."/>
            <person name="Martin F."/>
            <person name="Cullen D."/>
            <person name="Grigoriev I.V."/>
            <person name="Hibbett D.S."/>
        </authorList>
    </citation>
    <scope>NUCLEOTIDE SEQUENCE [LARGE SCALE GENOMIC DNA]</scope>
    <source>
        <strain evidence="12">RWD-64-598 SS2</strain>
    </source>
</reference>
<dbReference type="GO" id="GO:0020037">
    <property type="term" value="F:heme binding"/>
    <property type="evidence" value="ECO:0007669"/>
    <property type="project" value="InterPro"/>
</dbReference>
<evidence type="ECO:0000313" key="12">
    <source>
        <dbReference type="Proteomes" id="UP000053558"/>
    </source>
</evidence>
<comment type="cofactor">
    <cofactor evidence="1 9">
        <name>heme</name>
        <dbReference type="ChEBI" id="CHEBI:30413"/>
    </cofactor>
</comment>
<keyword evidence="7 9" id="KW-0408">Iron</keyword>
<sequence length="533" mass="59485">MSSSALIPTIGNALESVGASWRSLGALVLLVLAGSFVRGRVAKRGLPLPPGPPGHWLFGNKLPHVKQSQVFARWIEEYGPIIKLRTGPRTIIIIGRYQPAVDIMEKEGQLLADRPRAVAAGEILSRGLRMILAPAGEQFRRLRRAAHTHLQAKAAESYAPIQMAAARDVIVDLLDAPRGHMEHVERYAASVILKITYGATARVRRTDPEIVTIHKMLGRFQMLMRPGSLLIERYPFLKHLPGFLYKWNTEIEEWRREEKALFEKQIERVERDIDEGSAGPSFARYLLEREATVGEGDESGQGNTLSKIEKTYLAGSLFGAGSDTTAVALQVVIMAAAHHPEAQRTIQKELDAVVGRDRAPTFDDQPNLPQIQAFILECLRWRPVTTLGFAHRALKDIIYKGMLIPEGAVVFGNHWAISRDASVYPDPHTFDPQRWLTPQGEIREDLKFPSFGFGRRICPGQHIALRSIYINAALIMWAFNLSESKTQPIDVDAFVDGVVAHPKPFEVVFEPRVGGDKEGRGLRRVMEGYGEEI</sequence>
<evidence type="ECO:0000256" key="5">
    <source>
        <dbReference type="ARBA" id="ARBA00022723"/>
    </source>
</evidence>
<dbReference type="AlphaFoldDB" id="A0A5M3N3K6"/>
<evidence type="ECO:0000313" key="11">
    <source>
        <dbReference type="EMBL" id="EIW85926.1"/>
    </source>
</evidence>